<keyword evidence="9" id="KW-1185">Reference proteome</keyword>
<evidence type="ECO:0000256" key="3">
    <source>
        <dbReference type="ARBA" id="ARBA00023125"/>
    </source>
</evidence>
<accession>A0A6H9WED2</accession>
<proteinExistence type="predicted"/>
<dbReference type="GO" id="GO:0006355">
    <property type="term" value="P:regulation of DNA-templated transcription"/>
    <property type="evidence" value="ECO:0007669"/>
    <property type="project" value="InterPro"/>
</dbReference>
<dbReference type="Pfam" id="PF00196">
    <property type="entry name" value="GerE"/>
    <property type="match status" value="1"/>
</dbReference>
<dbReference type="SUPFAM" id="SSF52172">
    <property type="entry name" value="CheY-like"/>
    <property type="match status" value="1"/>
</dbReference>
<dbReference type="GO" id="GO:0000160">
    <property type="term" value="P:phosphorelay signal transduction system"/>
    <property type="evidence" value="ECO:0007669"/>
    <property type="project" value="InterPro"/>
</dbReference>
<dbReference type="PANTHER" id="PTHR43214:SF24">
    <property type="entry name" value="TRANSCRIPTIONAL REGULATORY PROTEIN NARL-RELATED"/>
    <property type="match status" value="1"/>
</dbReference>
<feature type="modified residue" description="4-aspartylphosphate" evidence="5">
    <location>
        <position position="55"/>
    </location>
</feature>
<dbReference type="GO" id="GO:0003677">
    <property type="term" value="F:DNA binding"/>
    <property type="evidence" value="ECO:0007669"/>
    <property type="project" value="UniProtKB-KW"/>
</dbReference>
<evidence type="ECO:0000256" key="5">
    <source>
        <dbReference type="PROSITE-ProRule" id="PRU00169"/>
    </source>
</evidence>
<keyword evidence="4" id="KW-0804">Transcription</keyword>
<dbReference type="RefSeq" id="WP_158027851.1">
    <property type="nucleotide sequence ID" value="NZ_BMHG01000001.1"/>
</dbReference>
<dbReference type="InterPro" id="IPR058245">
    <property type="entry name" value="NreC/VraR/RcsB-like_REC"/>
</dbReference>
<dbReference type="Gene3D" id="3.40.50.2300">
    <property type="match status" value="1"/>
</dbReference>
<dbReference type="Proteomes" id="UP000431744">
    <property type="component" value="Unassembled WGS sequence"/>
</dbReference>
<dbReference type="SMART" id="SM00448">
    <property type="entry name" value="REC"/>
    <property type="match status" value="1"/>
</dbReference>
<dbReference type="Pfam" id="PF00072">
    <property type="entry name" value="Response_reg"/>
    <property type="match status" value="1"/>
</dbReference>
<evidence type="ECO:0000259" key="7">
    <source>
        <dbReference type="PROSITE" id="PS50110"/>
    </source>
</evidence>
<dbReference type="OrthoDB" id="9808843at2"/>
<keyword evidence="3" id="KW-0238">DNA-binding</keyword>
<dbReference type="CDD" id="cd17535">
    <property type="entry name" value="REC_NarL-like"/>
    <property type="match status" value="1"/>
</dbReference>
<gene>
    <name evidence="8" type="ORF">F8O04_02995</name>
</gene>
<name>A0A6H9WED2_9MICO</name>
<dbReference type="SMART" id="SM00421">
    <property type="entry name" value="HTH_LUXR"/>
    <property type="match status" value="1"/>
</dbReference>
<sequence length="223" mass="23907">MSVRVLVADDQEMFRVGLVAILGAQPDIEVVAQASDGAEALARVRSHTPDVVLMDVRMPNLNGIEATAAIMADERSQHRPRIVMLTTFDVDDYVFAALRAGASGFLVKDAAPDELIAAVRTAAAGDAILSPRVTTRLVETFAGAPEPRIPAAKVLGELTDREREVFVRMAAGRSNSEIATELFIAEQTTKSHVSRILTKLGLRDRVHAVVLAYEAGIVVPGRG</sequence>
<dbReference type="InterPro" id="IPR000792">
    <property type="entry name" value="Tscrpt_reg_LuxR_C"/>
</dbReference>
<evidence type="ECO:0000256" key="1">
    <source>
        <dbReference type="ARBA" id="ARBA00022553"/>
    </source>
</evidence>
<organism evidence="8 9">
    <name type="scientific">Pseudoclavibacter endophyticus</name>
    <dbReference type="NCBI Taxonomy" id="1778590"/>
    <lineage>
        <taxon>Bacteria</taxon>
        <taxon>Bacillati</taxon>
        <taxon>Actinomycetota</taxon>
        <taxon>Actinomycetes</taxon>
        <taxon>Micrococcales</taxon>
        <taxon>Microbacteriaceae</taxon>
        <taxon>Pseudoclavibacter</taxon>
    </lineage>
</organism>
<dbReference type="EMBL" id="WBJY01000001">
    <property type="protein sequence ID" value="KAB1649259.1"/>
    <property type="molecule type" value="Genomic_DNA"/>
</dbReference>
<dbReference type="PROSITE" id="PS50043">
    <property type="entry name" value="HTH_LUXR_2"/>
    <property type="match status" value="1"/>
</dbReference>
<dbReference type="InterPro" id="IPR001789">
    <property type="entry name" value="Sig_transdc_resp-reg_receiver"/>
</dbReference>
<dbReference type="InterPro" id="IPR016032">
    <property type="entry name" value="Sig_transdc_resp-reg_C-effctor"/>
</dbReference>
<reference evidence="8 9" key="1">
    <citation type="submission" date="2019-09" db="EMBL/GenBank/DDBJ databases">
        <title>Phylogeny of genus Pseudoclavibacter and closely related genus.</title>
        <authorList>
            <person name="Li Y."/>
        </authorList>
    </citation>
    <scope>NUCLEOTIDE SEQUENCE [LARGE SCALE GENOMIC DNA]</scope>
    <source>
        <strain evidence="8 9">EGI 60007</strain>
    </source>
</reference>
<keyword evidence="1 5" id="KW-0597">Phosphoprotein</keyword>
<feature type="domain" description="Response regulatory" evidence="7">
    <location>
        <begin position="4"/>
        <end position="123"/>
    </location>
</feature>
<feature type="domain" description="HTH luxR-type" evidence="6">
    <location>
        <begin position="151"/>
        <end position="216"/>
    </location>
</feature>
<evidence type="ECO:0000256" key="2">
    <source>
        <dbReference type="ARBA" id="ARBA00023015"/>
    </source>
</evidence>
<dbReference type="CDD" id="cd06170">
    <property type="entry name" value="LuxR_C_like"/>
    <property type="match status" value="1"/>
</dbReference>
<dbReference type="SUPFAM" id="SSF46894">
    <property type="entry name" value="C-terminal effector domain of the bipartite response regulators"/>
    <property type="match status" value="1"/>
</dbReference>
<dbReference type="AlphaFoldDB" id="A0A6H9WED2"/>
<evidence type="ECO:0000313" key="8">
    <source>
        <dbReference type="EMBL" id="KAB1649259.1"/>
    </source>
</evidence>
<evidence type="ECO:0000256" key="4">
    <source>
        <dbReference type="ARBA" id="ARBA00023163"/>
    </source>
</evidence>
<dbReference type="PROSITE" id="PS50110">
    <property type="entry name" value="RESPONSE_REGULATORY"/>
    <property type="match status" value="1"/>
</dbReference>
<keyword evidence="2" id="KW-0805">Transcription regulation</keyword>
<protein>
    <submittedName>
        <fullName evidence="8">Response regulator transcription factor</fullName>
    </submittedName>
</protein>
<dbReference type="PANTHER" id="PTHR43214">
    <property type="entry name" value="TWO-COMPONENT RESPONSE REGULATOR"/>
    <property type="match status" value="1"/>
</dbReference>
<dbReference type="PRINTS" id="PR00038">
    <property type="entry name" value="HTHLUXR"/>
</dbReference>
<comment type="caution">
    <text evidence="8">The sequence shown here is derived from an EMBL/GenBank/DDBJ whole genome shotgun (WGS) entry which is preliminary data.</text>
</comment>
<dbReference type="InterPro" id="IPR011006">
    <property type="entry name" value="CheY-like_superfamily"/>
</dbReference>
<evidence type="ECO:0000259" key="6">
    <source>
        <dbReference type="PROSITE" id="PS50043"/>
    </source>
</evidence>
<dbReference type="InterPro" id="IPR039420">
    <property type="entry name" value="WalR-like"/>
</dbReference>
<evidence type="ECO:0000313" key="9">
    <source>
        <dbReference type="Proteomes" id="UP000431744"/>
    </source>
</evidence>